<evidence type="ECO:0000313" key="1">
    <source>
        <dbReference type="EMBL" id="HGN37528.1"/>
    </source>
</evidence>
<dbReference type="EMBL" id="DTBZ01000131">
    <property type="protein sequence ID" value="HGQ18696.1"/>
    <property type="molecule type" value="Genomic_DNA"/>
</dbReference>
<reference evidence="2" key="1">
    <citation type="journal article" date="2020" name="mSystems">
        <title>Genome- and Community-Level Interaction Insights into Carbon Utilization and Element Cycling Functions of Hydrothermarchaeota in Hydrothermal Sediment.</title>
        <authorList>
            <person name="Zhou Z."/>
            <person name="Liu Y."/>
            <person name="Xu W."/>
            <person name="Pan J."/>
            <person name="Luo Z.H."/>
            <person name="Li M."/>
        </authorList>
    </citation>
    <scope>NUCLEOTIDE SEQUENCE [LARGE SCALE GENOMIC DNA]</scope>
    <source>
        <strain evidence="1">SpSt-618</strain>
        <strain evidence="2">SpSt-657</strain>
    </source>
</reference>
<dbReference type="AlphaFoldDB" id="A0A7J3JRH9"/>
<gene>
    <name evidence="1" type="ORF">ENT87_08300</name>
    <name evidence="2" type="ORF">ENU30_06985</name>
</gene>
<accession>A0A7J3JRH9</accession>
<evidence type="ECO:0000313" key="2">
    <source>
        <dbReference type="EMBL" id="HGQ18696.1"/>
    </source>
</evidence>
<sequence length="154" mass="18409">MFKDFLLKLRGKKGVQGTVDRETMYALYNLLIDVRFDLVEAFYNIARRRLRELYDLYSMTMLKFDKLLQALRRLLDKPIEYGLKRLTDDEVDKFIYILPLELSMTMRSLIQNSKMLKEFSQSTPQHYLKSIINIIDDCIEDVAKYADRILDTYQ</sequence>
<comment type="caution">
    <text evidence="2">The sequence shown here is derived from an EMBL/GenBank/DDBJ whole genome shotgun (WGS) entry which is preliminary data.</text>
</comment>
<proteinExistence type="predicted"/>
<protein>
    <submittedName>
        <fullName evidence="2">Uncharacterized protein</fullName>
    </submittedName>
</protein>
<dbReference type="EMBL" id="DTAI01000246">
    <property type="protein sequence ID" value="HGN37528.1"/>
    <property type="molecule type" value="Genomic_DNA"/>
</dbReference>
<name>A0A7J3JRH9_9CREN</name>
<organism evidence="2">
    <name type="scientific">Ignisphaera aggregans</name>
    <dbReference type="NCBI Taxonomy" id="334771"/>
    <lineage>
        <taxon>Archaea</taxon>
        <taxon>Thermoproteota</taxon>
        <taxon>Thermoprotei</taxon>
        <taxon>Desulfurococcales</taxon>
        <taxon>Desulfurococcaceae</taxon>
        <taxon>Ignisphaera</taxon>
    </lineage>
</organism>